<comment type="caution">
    <text evidence="2">The sequence shown here is derived from an EMBL/GenBank/DDBJ whole genome shotgun (WGS) entry which is preliminary data.</text>
</comment>
<evidence type="ECO:0000313" key="2">
    <source>
        <dbReference type="EMBL" id="CDO53713.1"/>
    </source>
</evidence>
<proteinExistence type="predicted"/>
<accession>A0A0J9X958</accession>
<name>A0A0J9X958_GEOCN</name>
<feature type="region of interest" description="Disordered" evidence="1">
    <location>
        <begin position="1"/>
        <end position="72"/>
    </location>
</feature>
<evidence type="ECO:0000256" key="1">
    <source>
        <dbReference type="SAM" id="MobiDB-lite"/>
    </source>
</evidence>
<keyword evidence="3" id="KW-1185">Reference proteome</keyword>
<sequence>MGNAASKQARKLPVKPLAQAAAAAEQNAAAPLATRTKYEKFTPAAAPAADAAAPQPADSSRPGDGMDPDTLYNDRLRELGQFNIPEQIQSQLHELQRQQQAQYQKSNILLSALASRASVEAETQRNLDDSNDGVATRRYLHPQTITAILTARDADGDSPEQIKAEFNLDDSVLARLGPWLRRPSAPPVLKPKTVVADVGREAREARRALSVDADMGGEDPR</sequence>
<reference evidence="2" key="1">
    <citation type="submission" date="2014-03" db="EMBL/GenBank/DDBJ databases">
        <authorList>
            <person name="Casaregola S."/>
        </authorList>
    </citation>
    <scope>NUCLEOTIDE SEQUENCE [LARGE SCALE GENOMIC DNA]</scope>
    <source>
        <strain evidence="2">CLIB 918</strain>
    </source>
</reference>
<feature type="compositionally biased region" description="Low complexity" evidence="1">
    <location>
        <begin position="43"/>
        <end position="58"/>
    </location>
</feature>
<feature type="compositionally biased region" description="Low complexity" evidence="1">
    <location>
        <begin position="16"/>
        <end position="33"/>
    </location>
</feature>
<gene>
    <name evidence="2" type="ORF">BN980_GECA05s06005g</name>
</gene>
<dbReference type="EMBL" id="CCBN010000005">
    <property type="protein sequence ID" value="CDO53713.1"/>
    <property type="molecule type" value="Genomic_DNA"/>
</dbReference>
<dbReference type="OrthoDB" id="10381173at2759"/>
<evidence type="ECO:0000313" key="3">
    <source>
        <dbReference type="Proteomes" id="UP000242525"/>
    </source>
</evidence>
<protein>
    <submittedName>
        <fullName evidence="2">Uncharacterized protein</fullName>
    </submittedName>
</protein>
<dbReference type="Proteomes" id="UP000242525">
    <property type="component" value="Unassembled WGS sequence"/>
</dbReference>
<dbReference type="AlphaFoldDB" id="A0A0J9X958"/>
<organism evidence="2 3">
    <name type="scientific">Geotrichum candidum</name>
    <name type="common">Oospora lactis</name>
    <name type="synonym">Dipodascus geotrichum</name>
    <dbReference type="NCBI Taxonomy" id="1173061"/>
    <lineage>
        <taxon>Eukaryota</taxon>
        <taxon>Fungi</taxon>
        <taxon>Dikarya</taxon>
        <taxon>Ascomycota</taxon>
        <taxon>Saccharomycotina</taxon>
        <taxon>Dipodascomycetes</taxon>
        <taxon>Dipodascales</taxon>
        <taxon>Dipodascaceae</taxon>
        <taxon>Geotrichum</taxon>
    </lineage>
</organism>